<dbReference type="EMBL" id="NMQW01000008">
    <property type="protein sequence ID" value="OXM87130.1"/>
    <property type="molecule type" value="Genomic_DNA"/>
</dbReference>
<dbReference type="PANTHER" id="PTHR15172">
    <property type="entry name" value="GALACTOCEREBROSIDASE"/>
    <property type="match status" value="1"/>
</dbReference>
<evidence type="ECO:0000256" key="2">
    <source>
        <dbReference type="SAM" id="SignalP"/>
    </source>
</evidence>
<keyword evidence="2" id="KW-0732">Signal</keyword>
<dbReference type="Pfam" id="PF21708">
    <property type="entry name" value="Glyco_hydro_59_C"/>
    <property type="match status" value="1"/>
</dbReference>
<dbReference type="InterPro" id="IPR001119">
    <property type="entry name" value="SLH_dom"/>
</dbReference>
<keyword evidence="5" id="KW-1185">Reference proteome</keyword>
<organism evidence="4 5">
    <name type="scientific">Paenibacillus rigui</name>
    <dbReference type="NCBI Taxonomy" id="554312"/>
    <lineage>
        <taxon>Bacteria</taxon>
        <taxon>Bacillati</taxon>
        <taxon>Bacillota</taxon>
        <taxon>Bacilli</taxon>
        <taxon>Bacillales</taxon>
        <taxon>Paenibacillaceae</taxon>
        <taxon>Paenibacillus</taxon>
    </lineage>
</organism>
<dbReference type="InterPro" id="IPR049162">
    <property type="entry name" value="GH59_C"/>
</dbReference>
<dbReference type="Gene3D" id="2.60.120.560">
    <property type="entry name" value="Exo-inulinase, domain 1"/>
    <property type="match status" value="1"/>
</dbReference>
<evidence type="ECO:0000259" key="3">
    <source>
        <dbReference type="PROSITE" id="PS51272"/>
    </source>
</evidence>
<dbReference type="GO" id="GO:0016020">
    <property type="term" value="C:membrane"/>
    <property type="evidence" value="ECO:0007669"/>
    <property type="project" value="GOC"/>
</dbReference>
<evidence type="ECO:0000256" key="1">
    <source>
        <dbReference type="SAM" id="MobiDB-lite"/>
    </source>
</evidence>
<dbReference type="InterPro" id="IPR013783">
    <property type="entry name" value="Ig-like_fold"/>
</dbReference>
<feature type="compositionally biased region" description="Low complexity" evidence="1">
    <location>
        <begin position="1746"/>
        <end position="1765"/>
    </location>
</feature>
<evidence type="ECO:0000313" key="5">
    <source>
        <dbReference type="Proteomes" id="UP000215509"/>
    </source>
</evidence>
<dbReference type="PANTHER" id="PTHR15172:SF1">
    <property type="entry name" value="GALACTOCEREBROSIDASE"/>
    <property type="match status" value="1"/>
</dbReference>
<dbReference type="GO" id="GO:0005764">
    <property type="term" value="C:lysosome"/>
    <property type="evidence" value="ECO:0007669"/>
    <property type="project" value="TreeGrafter"/>
</dbReference>
<dbReference type="Pfam" id="PF00395">
    <property type="entry name" value="SLH"/>
    <property type="match status" value="3"/>
</dbReference>
<evidence type="ECO:0000313" key="4">
    <source>
        <dbReference type="EMBL" id="OXM87130.1"/>
    </source>
</evidence>
<dbReference type="GO" id="GO:0004336">
    <property type="term" value="F:galactosylceramidase activity"/>
    <property type="evidence" value="ECO:0007669"/>
    <property type="project" value="InterPro"/>
</dbReference>
<feature type="compositionally biased region" description="Polar residues" evidence="1">
    <location>
        <begin position="105"/>
        <end position="114"/>
    </location>
</feature>
<dbReference type="InterPro" id="IPR017853">
    <property type="entry name" value="GH"/>
</dbReference>
<dbReference type="Pfam" id="PF16403">
    <property type="entry name" value="Bact_surface_Ig-like"/>
    <property type="match status" value="3"/>
</dbReference>
<dbReference type="Gene3D" id="2.60.40.1180">
    <property type="entry name" value="Golgi alpha-mannosidase II"/>
    <property type="match status" value="1"/>
</dbReference>
<protein>
    <recommendedName>
        <fullName evidence="3">SLH domain-containing protein</fullName>
    </recommendedName>
</protein>
<dbReference type="GO" id="GO:0006683">
    <property type="term" value="P:galactosylceramide catabolic process"/>
    <property type="evidence" value="ECO:0007669"/>
    <property type="project" value="InterPro"/>
</dbReference>
<reference evidence="4 5" key="1">
    <citation type="submission" date="2017-07" db="EMBL/GenBank/DDBJ databases">
        <title>Genome sequencing and assembly of Paenibacillus rigui.</title>
        <authorList>
            <person name="Mayilraj S."/>
        </authorList>
    </citation>
    <scope>NUCLEOTIDE SEQUENCE [LARGE SCALE GENOMIC DNA]</scope>
    <source>
        <strain evidence="4 5">JCM 16352</strain>
    </source>
</reference>
<dbReference type="OrthoDB" id="9802318at2"/>
<name>A0A229UUS9_9BACL</name>
<dbReference type="Gene3D" id="3.20.20.80">
    <property type="entry name" value="Glycosidases"/>
    <property type="match status" value="1"/>
</dbReference>
<dbReference type="InterPro" id="IPR013780">
    <property type="entry name" value="Glyco_hydro_b"/>
</dbReference>
<feature type="region of interest" description="Disordered" evidence="1">
    <location>
        <begin position="103"/>
        <end position="124"/>
    </location>
</feature>
<comment type="caution">
    <text evidence="4">The sequence shown here is derived from an EMBL/GenBank/DDBJ whole genome shotgun (WGS) entry which is preliminary data.</text>
</comment>
<dbReference type="PROSITE" id="PS51272">
    <property type="entry name" value="SLH"/>
    <property type="match status" value="3"/>
</dbReference>
<dbReference type="InterPro" id="IPR049161">
    <property type="entry name" value="GH59_cat"/>
</dbReference>
<feature type="signal peptide" evidence="2">
    <location>
        <begin position="1"/>
        <end position="31"/>
    </location>
</feature>
<dbReference type="InterPro" id="IPR001286">
    <property type="entry name" value="Glyco_hydro_59"/>
</dbReference>
<accession>A0A229UUS9</accession>
<proteinExistence type="predicted"/>
<dbReference type="Pfam" id="PF07554">
    <property type="entry name" value="FIVAR"/>
    <property type="match status" value="1"/>
</dbReference>
<feature type="domain" description="SLH" evidence="3">
    <location>
        <begin position="2014"/>
        <end position="2074"/>
    </location>
</feature>
<dbReference type="InterPro" id="IPR032179">
    <property type="entry name" value="Cry22Aa_Ig-like"/>
</dbReference>
<dbReference type="Pfam" id="PF02057">
    <property type="entry name" value="Glyco_hydro_59"/>
    <property type="match status" value="1"/>
</dbReference>
<dbReference type="RefSeq" id="WP_094013877.1">
    <property type="nucleotide sequence ID" value="NZ_NMQW01000008.1"/>
</dbReference>
<dbReference type="Proteomes" id="UP000215509">
    <property type="component" value="Unassembled WGS sequence"/>
</dbReference>
<dbReference type="Gene3D" id="1.20.1270.70">
    <property type="entry name" value="Designed single chain three-helix bundle"/>
    <property type="match status" value="1"/>
</dbReference>
<feature type="domain" description="SLH" evidence="3">
    <location>
        <begin position="1950"/>
        <end position="2013"/>
    </location>
</feature>
<feature type="domain" description="SLH" evidence="3">
    <location>
        <begin position="2077"/>
        <end position="2136"/>
    </location>
</feature>
<feature type="chain" id="PRO_5012218031" description="SLH domain-containing protein" evidence="2">
    <location>
        <begin position="32"/>
        <end position="2136"/>
    </location>
</feature>
<feature type="region of interest" description="Disordered" evidence="1">
    <location>
        <begin position="1737"/>
        <end position="1769"/>
    </location>
</feature>
<sequence length="2136" mass="228638">MSQSRILKRGIALVLAASLTIPFIPALPVKAADPAPQVVTIDANAVDTNPVNTFKGYGAVSANNTSRLLLDYKEEHPDQYWQIMNLLFNQDTGAGITHIKVEMGNDSNTSSGTEPATKRSADEPANVRRGAGFVFAADAKKINPNIKVSILRWTEPNWVQPWSDGNSADPTLPATQAAYERLYKWYKETAIALKDTYGYTLDYINPDRNETSTPNVNFIKWFANRMHQDSDFPNYDKIKIVASDENTTLNIPDRMLADADLMKAVDVMAYHYNMATSANYVKVNQDNQKEVWYSEGVAPQTWSQYRVNYDQPFGGPGSALDVAGRFIGMYTQGKRTHYMFQPAVSAFYSGGQYSSKELVSAKDPWSGHYTIDVGVNTVQHFTQFAAKDWLYSNASAAVIGNRGNSEMDGNATGAEYNRLVLISPDKKDFSGVLVNDSDRVASFQFDVKNNIVNSGSPAQVWETRGPDNGQEYDANWYQRLADITPVPNGTLDGYTYNLTVKPHSMVSLTSTVNNPNTDHPRTPYTRNNTIPAQSVLDVPGSNPALLYEDDFEYSGYPTVDGLSYLARRGGTPRYTNDQGGAFEVYEGIGKDGSNGLRQMIHSGIKPGTWATTPFSFTVLGDERWTNYAASIDFKMDMDPTRTGENYVALGVRHKLQGTTADSESGYKFRVYADGTWRLIRETTTLTSGSLTGFDPKVWHRFSVKAVNNIITASLDDKVITNYLDNGSTGTLLSGQVMLQTSLRTSVFDNLKVEAVNGYAPYAKERVDDLDSRVAYHEGNFPWSHSVSGGYARIHRTLTTSGATITPMSNLTKVEGTLNRWYLVRNDGNTLAWSSNTANAWAGDNGSYASLTFNGTGVTVYGIGQGSGSVARMDVYLDDFGKGYNHDVSKRVATNVAYAGNTSSQVIYQVNGLAPGTHTVKIVKTGAASGSGNTMSIEKAVVTPSSDSNELTYLQLPFTGTGFSLLGDTATVTLDVYVDGTSVGSNVVIPAVTGKRTESYSYSGLPNGPHTLRLMVKSGSFSVDAIDILGDIYGNVTKTALSDLIAKVSSYQEVDYIAADWTAFTNALNTAQALLANPSATQSAIDLATNSLQTAVDSMRLKKQPVALTGTIPAVVATKVGSSVAGLPTTVKVTLADGTTDADANIVWQNNTADRFTVPYSAVQVKGEIVGGKNLYVTVQAEVIPEGLVYFLDPGISTSTVTSSYTAVKNLAGTDLLNDKADQLTSSDTVWGHTNAAASYSYKGLGGSIVETDKSQTGVYTANTKDTPLVYVLPLKAGKYTITSFHRDWWNISNRTMDVSLSYVDADGNTVTKTIKTGMIAGTDGVTVAYDFDLPLDATVKYKINNTYAQAALISYLGVAKRTAIAADLQAVSNAKTIMETATYSVNKATANTEADVKSWLQQTFANLNGMSATGVTIGDLAMTSFQAATDSINGSFAFTAALAKGEAQGTAAVVGTITTSDTTKPVITLTGNATVNVTVGASYTDAGATATDNVDSDITSRIVTTITSNGNPVAAVDTSVPGTYTYHYNVSDAAGNAAEEITRTVHVLAGPDTVKPVITLIGDATVNLAIGAGYTDAGVKAVDDHDGDITNRTVTTITYNGNLTSSISTVVQATYIYHYNVSDTAGNAANEVIRTVNVTAAPVMDTVKPVITLNGDATVQLIAGATYADVGASAMDDRDGSITDHIVTTITKNGTVVTAIDTSSAGTYTYHYNVRDAAGNAADEVTRTVVVAAVVNNNNKGNKHNSSSSTVPSVTTTPQQPTSTQMLSKDDLKATTAGQFTAQITDGKDSVLLPSNVLEIIGDKSLHLVQKDVTINISNEVLKNIQTAVSGDQAQGARIYISAAVASKDEVKDVLNKSGLNGSVHFSPASEMYDLAVHVVTADGAKVAVTTLVDPVVVTFRIDPKADPDLLGVYEVGSNGTLYYRGGTLETDGTMTAKVDRLNQYVVLEYNKQFTDVKETFWANDVITKMAAKHVIEGVTDAEFNPHGNVTRAEYSAMIARALGLEPAAASGSSFKDVGTNDWYSGVVAVLTQAGIVTGRSTDSFEPNANITREEMAVIAAHAYEFATGKKASPGKESTFADSNQISAWAQNSVGIAQEIGLLKGRDNNQFAPQEKMTRAESAQVMFNLLKSMKQK</sequence>
<dbReference type="Gene3D" id="2.60.120.260">
    <property type="entry name" value="Galactose-binding domain-like"/>
    <property type="match status" value="2"/>
</dbReference>
<gene>
    <name evidence="4" type="ORF">CF651_05605</name>
</gene>
<dbReference type="Gene3D" id="2.60.40.10">
    <property type="entry name" value="Immunoglobulins"/>
    <property type="match status" value="3"/>
</dbReference>
<dbReference type="SUPFAM" id="SSF51445">
    <property type="entry name" value="(Trans)glycosidases"/>
    <property type="match status" value="1"/>
</dbReference>